<evidence type="ECO:0000313" key="2">
    <source>
        <dbReference type="EMBL" id="KKM76362.1"/>
    </source>
</evidence>
<sequence>LSIVDFSDQTDSFVNLNTPEDFEKKIPIASSKPILGFAAYSGTGKTTLLTKLIPILNQRGIRIAVIKHAHHNFDIDTPGKDSYMLREAGAQQMLIASSRMMALMQKNHAKAIEPKLQTLLRRLDTKSLDLILVEGFKHERYPKIELNRHELGKAELYKADADIIAIATDQLDIHQHSLPILDINNIGMMADFIEHYLNKWNA</sequence>
<dbReference type="FunFam" id="3.40.50.300:FF:000920">
    <property type="entry name" value="Molybdopterin-guanine dinucleotide biosynthesis protein B"/>
    <property type="match status" value="1"/>
</dbReference>
<name>A0A0F9N4F4_9ZZZZ</name>
<dbReference type="NCBIfam" id="TIGR00176">
    <property type="entry name" value="mobB"/>
    <property type="match status" value="1"/>
</dbReference>
<feature type="domain" description="Molybdopterin-guanine dinucleotide biosynthesis protein B (MobB)" evidence="1">
    <location>
        <begin position="34"/>
        <end position="169"/>
    </location>
</feature>
<protein>
    <recommendedName>
        <fullName evidence="1">Molybdopterin-guanine dinucleotide biosynthesis protein B (MobB) domain-containing protein</fullName>
    </recommendedName>
</protein>
<dbReference type="InterPro" id="IPR052539">
    <property type="entry name" value="MGD_biosynthesis_adapter"/>
</dbReference>
<dbReference type="AlphaFoldDB" id="A0A0F9N4F4"/>
<dbReference type="SUPFAM" id="SSF52540">
    <property type="entry name" value="P-loop containing nucleoside triphosphate hydrolases"/>
    <property type="match status" value="1"/>
</dbReference>
<dbReference type="InterPro" id="IPR027417">
    <property type="entry name" value="P-loop_NTPase"/>
</dbReference>
<gene>
    <name evidence="2" type="ORF">LCGC14_1380940</name>
</gene>
<dbReference type="InterPro" id="IPR004435">
    <property type="entry name" value="MobB_dom"/>
</dbReference>
<evidence type="ECO:0000259" key="1">
    <source>
        <dbReference type="Pfam" id="PF03205"/>
    </source>
</evidence>
<dbReference type="PANTHER" id="PTHR40072:SF1">
    <property type="entry name" value="MOLYBDOPTERIN-GUANINE DINUCLEOTIDE BIOSYNTHESIS ADAPTER PROTEIN"/>
    <property type="match status" value="1"/>
</dbReference>
<dbReference type="GO" id="GO:0006777">
    <property type="term" value="P:Mo-molybdopterin cofactor biosynthetic process"/>
    <property type="evidence" value="ECO:0007669"/>
    <property type="project" value="InterPro"/>
</dbReference>
<organism evidence="2">
    <name type="scientific">marine sediment metagenome</name>
    <dbReference type="NCBI Taxonomy" id="412755"/>
    <lineage>
        <taxon>unclassified sequences</taxon>
        <taxon>metagenomes</taxon>
        <taxon>ecological metagenomes</taxon>
    </lineage>
</organism>
<feature type="non-terminal residue" evidence="2">
    <location>
        <position position="1"/>
    </location>
</feature>
<dbReference type="GO" id="GO:0005525">
    <property type="term" value="F:GTP binding"/>
    <property type="evidence" value="ECO:0007669"/>
    <property type="project" value="InterPro"/>
</dbReference>
<dbReference type="CDD" id="cd03116">
    <property type="entry name" value="MobB"/>
    <property type="match status" value="1"/>
</dbReference>
<reference evidence="2" key="1">
    <citation type="journal article" date="2015" name="Nature">
        <title>Complex archaea that bridge the gap between prokaryotes and eukaryotes.</title>
        <authorList>
            <person name="Spang A."/>
            <person name="Saw J.H."/>
            <person name="Jorgensen S.L."/>
            <person name="Zaremba-Niedzwiedzka K."/>
            <person name="Martijn J."/>
            <person name="Lind A.E."/>
            <person name="van Eijk R."/>
            <person name="Schleper C."/>
            <person name="Guy L."/>
            <person name="Ettema T.J."/>
        </authorList>
    </citation>
    <scope>NUCLEOTIDE SEQUENCE</scope>
</reference>
<proteinExistence type="predicted"/>
<dbReference type="Gene3D" id="3.40.50.300">
    <property type="entry name" value="P-loop containing nucleotide triphosphate hydrolases"/>
    <property type="match status" value="1"/>
</dbReference>
<accession>A0A0F9N4F4</accession>
<dbReference type="Pfam" id="PF03205">
    <property type="entry name" value="MobB"/>
    <property type="match status" value="1"/>
</dbReference>
<comment type="caution">
    <text evidence="2">The sequence shown here is derived from an EMBL/GenBank/DDBJ whole genome shotgun (WGS) entry which is preliminary data.</text>
</comment>
<dbReference type="PANTHER" id="PTHR40072">
    <property type="entry name" value="MOLYBDOPTERIN-GUANINE DINUCLEOTIDE BIOSYNTHESIS ADAPTER PROTEIN-RELATED"/>
    <property type="match status" value="1"/>
</dbReference>
<dbReference type="EMBL" id="LAZR01008823">
    <property type="protein sequence ID" value="KKM76362.1"/>
    <property type="molecule type" value="Genomic_DNA"/>
</dbReference>